<dbReference type="PANTHER" id="PTHR30537">
    <property type="entry name" value="HTH-TYPE TRANSCRIPTIONAL REGULATOR"/>
    <property type="match status" value="1"/>
</dbReference>
<dbReference type="OrthoDB" id="9813056at2"/>
<evidence type="ECO:0000256" key="2">
    <source>
        <dbReference type="ARBA" id="ARBA00023015"/>
    </source>
</evidence>
<feature type="domain" description="HTH lysR-type" evidence="5">
    <location>
        <begin position="1"/>
        <end position="59"/>
    </location>
</feature>
<dbReference type="PROSITE" id="PS50931">
    <property type="entry name" value="HTH_LYSR"/>
    <property type="match status" value="1"/>
</dbReference>
<dbReference type="InterPro" id="IPR036388">
    <property type="entry name" value="WH-like_DNA-bd_sf"/>
</dbReference>
<dbReference type="STRING" id="1114924.SAMN05216258_107311"/>
<evidence type="ECO:0000256" key="4">
    <source>
        <dbReference type="ARBA" id="ARBA00023163"/>
    </source>
</evidence>
<dbReference type="GO" id="GO:0003700">
    <property type="term" value="F:DNA-binding transcription factor activity"/>
    <property type="evidence" value="ECO:0007669"/>
    <property type="project" value="InterPro"/>
</dbReference>
<dbReference type="RefSeq" id="WP_092861425.1">
    <property type="nucleotide sequence ID" value="NZ_FOQH01000007.1"/>
</dbReference>
<gene>
    <name evidence="6" type="ORF">SAMN05216258_107311</name>
</gene>
<dbReference type="InterPro" id="IPR000847">
    <property type="entry name" value="LysR_HTH_N"/>
</dbReference>
<keyword evidence="4" id="KW-0804">Transcription</keyword>
<dbReference type="EMBL" id="FOQH01000007">
    <property type="protein sequence ID" value="SFI53827.1"/>
    <property type="molecule type" value="Genomic_DNA"/>
</dbReference>
<dbReference type="Pfam" id="PF00126">
    <property type="entry name" value="HTH_1"/>
    <property type="match status" value="1"/>
</dbReference>
<dbReference type="GO" id="GO:0003677">
    <property type="term" value="F:DNA binding"/>
    <property type="evidence" value="ECO:0007669"/>
    <property type="project" value="UniProtKB-KW"/>
</dbReference>
<evidence type="ECO:0000256" key="3">
    <source>
        <dbReference type="ARBA" id="ARBA00023125"/>
    </source>
</evidence>
<dbReference type="SUPFAM" id="SSF53850">
    <property type="entry name" value="Periplasmic binding protein-like II"/>
    <property type="match status" value="1"/>
</dbReference>
<name>A0A1I3J0P1_9RHOB</name>
<dbReference type="SUPFAM" id="SSF46785">
    <property type="entry name" value="Winged helix' DNA-binding domain"/>
    <property type="match status" value="1"/>
</dbReference>
<dbReference type="InterPro" id="IPR036390">
    <property type="entry name" value="WH_DNA-bd_sf"/>
</dbReference>
<dbReference type="InterPro" id="IPR005119">
    <property type="entry name" value="LysR_subst-bd"/>
</dbReference>
<dbReference type="FunFam" id="1.10.10.10:FF:000001">
    <property type="entry name" value="LysR family transcriptional regulator"/>
    <property type="match status" value="1"/>
</dbReference>
<keyword evidence="3" id="KW-0238">DNA-binding</keyword>
<keyword evidence="2" id="KW-0805">Transcription regulation</keyword>
<dbReference type="Proteomes" id="UP000199377">
    <property type="component" value="Unassembled WGS sequence"/>
</dbReference>
<sequence>MKGFAELDAAIAVARRGSFRAAAVDLDMSTTALSHAVARLEGRLGVRLFNRTTRSVAPTEAGRALVARAAPALQELREAMEAARAQGAAPSGTLRINSAPGAAREMLDPLALEFLRRHPQMRLDIVTEGRLVDIVAEGFDLGVRPADLAPAEMIATPFGRPLRHAVVASPDYLAGRTPPRIPQDLLAHPCIRVRLPNGALYRWAFEKAGERLALEVDGPLTVDEAGLARRAALAGVGIGYLHAFEVEEALASGRLVRLLEDWTPELPGLRLYHPGRRNPSAGLRAFLDLARELAAGRAPGA</sequence>
<dbReference type="PANTHER" id="PTHR30537:SF5">
    <property type="entry name" value="HTH-TYPE TRANSCRIPTIONAL ACTIVATOR TTDR-RELATED"/>
    <property type="match status" value="1"/>
</dbReference>
<keyword evidence="7" id="KW-1185">Reference proteome</keyword>
<organism evidence="6 7">
    <name type="scientific">Albimonas pacifica</name>
    <dbReference type="NCBI Taxonomy" id="1114924"/>
    <lineage>
        <taxon>Bacteria</taxon>
        <taxon>Pseudomonadati</taxon>
        <taxon>Pseudomonadota</taxon>
        <taxon>Alphaproteobacteria</taxon>
        <taxon>Rhodobacterales</taxon>
        <taxon>Paracoccaceae</taxon>
        <taxon>Albimonas</taxon>
    </lineage>
</organism>
<dbReference type="InterPro" id="IPR058163">
    <property type="entry name" value="LysR-type_TF_proteobact-type"/>
</dbReference>
<dbReference type="AlphaFoldDB" id="A0A1I3J0P1"/>
<dbReference type="Gene3D" id="3.40.190.290">
    <property type="match status" value="1"/>
</dbReference>
<dbReference type="Pfam" id="PF03466">
    <property type="entry name" value="LysR_substrate"/>
    <property type="match status" value="1"/>
</dbReference>
<evidence type="ECO:0000313" key="6">
    <source>
        <dbReference type="EMBL" id="SFI53827.1"/>
    </source>
</evidence>
<evidence type="ECO:0000313" key="7">
    <source>
        <dbReference type="Proteomes" id="UP000199377"/>
    </source>
</evidence>
<protein>
    <submittedName>
        <fullName evidence="6">Transcriptional regulator, LysR family</fullName>
    </submittedName>
</protein>
<reference evidence="6 7" key="1">
    <citation type="submission" date="2016-10" db="EMBL/GenBank/DDBJ databases">
        <authorList>
            <person name="de Groot N.N."/>
        </authorList>
    </citation>
    <scope>NUCLEOTIDE SEQUENCE [LARGE SCALE GENOMIC DNA]</scope>
    <source>
        <strain evidence="6 7">CGMCC 1.11030</strain>
    </source>
</reference>
<proteinExistence type="inferred from homology"/>
<dbReference type="Gene3D" id="1.10.10.10">
    <property type="entry name" value="Winged helix-like DNA-binding domain superfamily/Winged helix DNA-binding domain"/>
    <property type="match status" value="1"/>
</dbReference>
<accession>A0A1I3J0P1</accession>
<comment type="similarity">
    <text evidence="1">Belongs to the LysR transcriptional regulatory family.</text>
</comment>
<evidence type="ECO:0000259" key="5">
    <source>
        <dbReference type="PROSITE" id="PS50931"/>
    </source>
</evidence>
<evidence type="ECO:0000256" key="1">
    <source>
        <dbReference type="ARBA" id="ARBA00009437"/>
    </source>
</evidence>